<dbReference type="PANTHER" id="PTHR10057:SF0">
    <property type="entry name" value="TRANSLOCATOR PROTEIN"/>
    <property type="match status" value="1"/>
</dbReference>
<evidence type="ECO:0000313" key="8">
    <source>
        <dbReference type="Proteomes" id="UP001153620"/>
    </source>
</evidence>
<dbReference type="InterPro" id="IPR038330">
    <property type="entry name" value="TspO/MBR-related_sf"/>
</dbReference>
<feature type="transmembrane region" description="Helical" evidence="6">
    <location>
        <begin position="53"/>
        <end position="74"/>
    </location>
</feature>
<feature type="transmembrane region" description="Helical" evidence="6">
    <location>
        <begin position="139"/>
        <end position="160"/>
    </location>
</feature>
<dbReference type="GO" id="GO:0033013">
    <property type="term" value="P:tetrapyrrole metabolic process"/>
    <property type="evidence" value="ECO:0007669"/>
    <property type="project" value="UniProtKB-ARBA"/>
</dbReference>
<dbReference type="Pfam" id="PF03073">
    <property type="entry name" value="TspO_MBR"/>
    <property type="match status" value="1"/>
</dbReference>
<feature type="transmembrane region" description="Helical" evidence="6">
    <location>
        <begin position="12"/>
        <end position="33"/>
    </location>
</feature>
<dbReference type="EMBL" id="OU895877">
    <property type="protein sequence ID" value="CAG9799575.1"/>
    <property type="molecule type" value="Genomic_DNA"/>
</dbReference>
<keyword evidence="4 6" id="KW-1133">Transmembrane helix</keyword>
<keyword evidence="8" id="KW-1185">Reference proteome</keyword>
<feature type="transmembrane region" description="Helical" evidence="6">
    <location>
        <begin position="113"/>
        <end position="132"/>
    </location>
</feature>
<reference evidence="7" key="1">
    <citation type="submission" date="2022-01" db="EMBL/GenBank/DDBJ databases">
        <authorList>
            <person name="King R."/>
        </authorList>
    </citation>
    <scope>NUCLEOTIDE SEQUENCE</scope>
</reference>
<protein>
    <submittedName>
        <fullName evidence="7">Uncharacterized protein</fullName>
    </submittedName>
</protein>
<organism evidence="7 8">
    <name type="scientific">Chironomus riparius</name>
    <dbReference type="NCBI Taxonomy" id="315576"/>
    <lineage>
        <taxon>Eukaryota</taxon>
        <taxon>Metazoa</taxon>
        <taxon>Ecdysozoa</taxon>
        <taxon>Arthropoda</taxon>
        <taxon>Hexapoda</taxon>
        <taxon>Insecta</taxon>
        <taxon>Pterygota</taxon>
        <taxon>Neoptera</taxon>
        <taxon>Endopterygota</taxon>
        <taxon>Diptera</taxon>
        <taxon>Nematocera</taxon>
        <taxon>Chironomoidea</taxon>
        <taxon>Chironomidae</taxon>
        <taxon>Chironominae</taxon>
        <taxon>Chironomus</taxon>
    </lineage>
</organism>
<dbReference type="FunFam" id="1.20.1260.100:FF:000001">
    <property type="entry name" value="translocator protein 2"/>
    <property type="match status" value="1"/>
</dbReference>
<evidence type="ECO:0000256" key="1">
    <source>
        <dbReference type="ARBA" id="ARBA00004141"/>
    </source>
</evidence>
<feature type="transmembrane region" description="Helical" evidence="6">
    <location>
        <begin position="86"/>
        <end position="107"/>
    </location>
</feature>
<evidence type="ECO:0000256" key="6">
    <source>
        <dbReference type="SAM" id="Phobius"/>
    </source>
</evidence>
<evidence type="ECO:0000256" key="3">
    <source>
        <dbReference type="ARBA" id="ARBA00022692"/>
    </source>
</evidence>
<keyword evidence="3 6" id="KW-0812">Transmembrane</keyword>
<evidence type="ECO:0000256" key="4">
    <source>
        <dbReference type="ARBA" id="ARBA00022989"/>
    </source>
</evidence>
<name>A0A9N9WP63_9DIPT</name>
<keyword evidence="5 6" id="KW-0472">Membrane</keyword>
<accession>A0A9N9WP63</accession>
<dbReference type="OrthoDB" id="8841220at2759"/>
<dbReference type="CDD" id="cd15904">
    <property type="entry name" value="TSPO_MBR"/>
    <property type="match status" value="1"/>
</dbReference>
<sequence>METKIIYRNKFFQIIIAILLPLILGWIGSLSATRYKEPWYTRLQRPAYTPPDIVFPLVWTSIYVMIGYASYRVYEKGYELGRAQGPLLLYFVHLLFNITWTTSFFYFHFIGFATIHIIIIFILLVFTGLLFYRIDKIAGILFVPYGLWVAFASAVCVAIFRMN</sequence>
<gene>
    <name evidence="7" type="ORF">CHIRRI_LOCUS2540</name>
</gene>
<evidence type="ECO:0000256" key="2">
    <source>
        <dbReference type="ARBA" id="ARBA00007524"/>
    </source>
</evidence>
<proteinExistence type="inferred from homology"/>
<dbReference type="GO" id="GO:0016020">
    <property type="term" value="C:membrane"/>
    <property type="evidence" value="ECO:0007669"/>
    <property type="project" value="UniProtKB-SubCell"/>
</dbReference>
<dbReference type="PANTHER" id="PTHR10057">
    <property type="entry name" value="PERIPHERAL-TYPE BENZODIAZEPINE RECEPTOR"/>
    <property type="match status" value="1"/>
</dbReference>
<evidence type="ECO:0000313" key="7">
    <source>
        <dbReference type="EMBL" id="CAG9799575.1"/>
    </source>
</evidence>
<comment type="subcellular location">
    <subcellularLocation>
        <location evidence="1">Membrane</location>
        <topology evidence="1">Multi-pass membrane protein</topology>
    </subcellularLocation>
</comment>
<evidence type="ECO:0000256" key="5">
    <source>
        <dbReference type="ARBA" id="ARBA00023136"/>
    </source>
</evidence>
<dbReference type="InterPro" id="IPR004307">
    <property type="entry name" value="TspO_MBR"/>
</dbReference>
<dbReference type="Proteomes" id="UP001153620">
    <property type="component" value="Chromosome 1"/>
</dbReference>
<dbReference type="AlphaFoldDB" id="A0A9N9WP63"/>
<dbReference type="Gene3D" id="1.20.1260.100">
    <property type="entry name" value="TspO/MBR protein"/>
    <property type="match status" value="1"/>
</dbReference>
<comment type="similarity">
    <text evidence="2">Belongs to the TspO/BZRP family.</text>
</comment>
<reference evidence="7" key="2">
    <citation type="submission" date="2022-10" db="EMBL/GenBank/DDBJ databases">
        <authorList>
            <consortium name="ENA_rothamsted_submissions"/>
            <consortium name="culmorum"/>
            <person name="King R."/>
        </authorList>
    </citation>
    <scope>NUCLEOTIDE SEQUENCE</scope>
</reference>
<dbReference type="PIRSF" id="PIRSF005859">
    <property type="entry name" value="PBR"/>
    <property type="match status" value="1"/>
</dbReference>